<evidence type="ECO:0000313" key="2">
    <source>
        <dbReference type="Proteomes" id="UP000198929"/>
    </source>
</evidence>
<dbReference type="Proteomes" id="UP000198929">
    <property type="component" value="Unassembled WGS sequence"/>
</dbReference>
<name>A0A1H9WCM8_9CORY</name>
<protein>
    <submittedName>
        <fullName evidence="1">Uncharacterized protein</fullName>
    </submittedName>
</protein>
<reference evidence="2" key="1">
    <citation type="submission" date="2016-10" db="EMBL/GenBank/DDBJ databases">
        <authorList>
            <person name="Varghese N."/>
            <person name="Submissions S."/>
        </authorList>
    </citation>
    <scope>NUCLEOTIDE SEQUENCE [LARGE SCALE GENOMIC DNA]</scope>
    <source>
        <strain evidence="2">DSM 20524</strain>
    </source>
</reference>
<proteinExistence type="predicted"/>
<sequence>MCQWRHNRLVYLDVQPGEPLREHGREYLKIVDPDNANQQTAHQFVKKFKRNHRDNELKQYERLARIPGDKHARNRAFERMMLQYHQSQVGILVEHALEVNGNQPALLRPMMH</sequence>
<dbReference type="STRING" id="1121357.SAMN05661109_02657"/>
<dbReference type="AlphaFoldDB" id="A0A1H9WCM8"/>
<accession>A0A1H9WCM8</accession>
<keyword evidence="2" id="KW-1185">Reference proteome</keyword>
<evidence type="ECO:0000313" key="1">
    <source>
        <dbReference type="EMBL" id="SES31541.1"/>
    </source>
</evidence>
<organism evidence="1 2">
    <name type="scientific">Corynebacterium cystitidis DSM 20524</name>
    <dbReference type="NCBI Taxonomy" id="1121357"/>
    <lineage>
        <taxon>Bacteria</taxon>
        <taxon>Bacillati</taxon>
        <taxon>Actinomycetota</taxon>
        <taxon>Actinomycetes</taxon>
        <taxon>Mycobacteriales</taxon>
        <taxon>Corynebacteriaceae</taxon>
        <taxon>Corynebacterium</taxon>
    </lineage>
</organism>
<dbReference type="EMBL" id="FOGQ01000020">
    <property type="protein sequence ID" value="SES31541.1"/>
    <property type="molecule type" value="Genomic_DNA"/>
</dbReference>
<gene>
    <name evidence="1" type="ORF">SAMN05661109_02657</name>
</gene>